<keyword evidence="1" id="KW-0255">Endonuclease</keyword>
<evidence type="ECO:0000313" key="1">
    <source>
        <dbReference type="EMBL" id="XAI69330.1"/>
    </source>
</evidence>
<accession>A0AAU6VY36</accession>
<keyword evidence="1" id="KW-0540">Nuclease</keyword>
<keyword evidence="1" id="KW-0378">Hydrolase</keyword>
<reference evidence="1" key="1">
    <citation type="journal article" date="2024" name="J. Gen. Virol.">
        <title>Novel phages of Pseudomonas syringae unveil numerous potential auxiliary metabolic genes.</title>
        <authorList>
            <person name="Feltin C."/>
            <person name="Garneau J.R."/>
            <person name="Morris C.E."/>
            <person name="Berard A."/>
            <person name="Torres-Barcelo C."/>
        </authorList>
    </citation>
    <scope>NUCLEOTIDE SEQUENCE</scope>
</reference>
<dbReference type="GO" id="GO:0004519">
    <property type="term" value="F:endonuclease activity"/>
    <property type="evidence" value="ECO:0007669"/>
    <property type="project" value="UniProtKB-KW"/>
</dbReference>
<sequence>MKTCSRCKLGKPSEDFAKRSKNKDGLDYYCKECNRQTAKAWREDNKDKANAASNKSRSKLHWSVKLFRGSRSSADNRGLEHSITVEDILSLWAAQEGKCYWLGVPLSEDELPDRHPLKPSIDRLDNSKGYIKDNVVITSTFANLGRSNTTVEDFREFLIILGQQEKIYGNSSTNSSTSTK</sequence>
<name>A0AAU6VY36_9VIRU</name>
<proteinExistence type="predicted"/>
<gene>
    <name evidence="1" type="ORF">Pyxpy01_00032</name>
</gene>
<dbReference type="EMBL" id="PP179310">
    <property type="protein sequence ID" value="XAI69330.1"/>
    <property type="molecule type" value="Genomic_DNA"/>
</dbReference>
<organism evidence="1">
    <name type="scientific">Pseudomonas phage Pyxpy01</name>
    <dbReference type="NCBI Taxonomy" id="3138546"/>
    <lineage>
        <taxon>Viruses</taxon>
    </lineage>
</organism>
<protein>
    <submittedName>
        <fullName evidence="1">Restriction endonuclease</fullName>
    </submittedName>
</protein>
<dbReference type="Gene3D" id="3.30.40.220">
    <property type="match status" value="1"/>
</dbReference>